<dbReference type="EMBL" id="QFWG01000008">
    <property type="protein sequence ID" value="PWI27510.1"/>
    <property type="molecule type" value="Genomic_DNA"/>
</dbReference>
<gene>
    <name evidence="2" type="ORF">CAY35_06870</name>
</gene>
<organism evidence="2 3">
    <name type="scientific">Pseudoglutamicibacter cumminsii</name>
    <dbReference type="NCBI Taxonomy" id="156979"/>
    <lineage>
        <taxon>Bacteria</taxon>
        <taxon>Bacillati</taxon>
        <taxon>Actinomycetota</taxon>
        <taxon>Actinomycetes</taxon>
        <taxon>Micrococcales</taxon>
        <taxon>Micrococcaceae</taxon>
        <taxon>Pseudoglutamicibacter</taxon>
    </lineage>
</organism>
<sequence length="46" mass="5322">MLPARRVCEMNNETFQELNLKVDVEGQDPADVAYDWMGEEGYISEK</sequence>
<name>A0ABX5L741_9MICC</name>
<feature type="domain" description="ABC-type glycine betaine transport system substrate-binding" evidence="1">
    <location>
        <begin position="10"/>
        <end position="38"/>
    </location>
</feature>
<accession>A0ABX5L741</accession>
<dbReference type="Gene3D" id="3.40.190.10">
    <property type="entry name" value="Periplasmic binding protein-like II"/>
    <property type="match status" value="1"/>
</dbReference>
<evidence type="ECO:0000259" key="1">
    <source>
        <dbReference type="Pfam" id="PF04069"/>
    </source>
</evidence>
<evidence type="ECO:0000313" key="3">
    <source>
        <dbReference type="Proteomes" id="UP000245514"/>
    </source>
</evidence>
<dbReference type="Proteomes" id="UP000245514">
    <property type="component" value="Unassembled WGS sequence"/>
</dbReference>
<reference evidence="2 3" key="1">
    <citation type="submission" date="2018-05" db="EMBL/GenBank/DDBJ databases">
        <title>Draft Genome Sequence of Arthrobacter cumminsii IME1328, Isolated from a Patient Who Suffered from Foot Ulcers in China.</title>
        <authorList>
            <person name="Li M."/>
            <person name="Jiang Z."/>
            <person name="Sun Q."/>
            <person name="Tong Y."/>
        </authorList>
    </citation>
    <scope>NUCLEOTIDE SEQUENCE [LARGE SCALE GENOMIC DNA]</scope>
    <source>
        <strain evidence="2 3">IME1328</strain>
    </source>
</reference>
<comment type="caution">
    <text evidence="2">The sequence shown here is derived from an EMBL/GenBank/DDBJ whole genome shotgun (WGS) entry which is preliminary data.</text>
</comment>
<proteinExistence type="predicted"/>
<protein>
    <recommendedName>
        <fullName evidence="1">ABC-type glycine betaine transport system substrate-binding domain-containing protein</fullName>
    </recommendedName>
</protein>
<dbReference type="InterPro" id="IPR007210">
    <property type="entry name" value="ABC_Gly_betaine_transp_sub-bd"/>
</dbReference>
<keyword evidence="3" id="KW-1185">Reference proteome</keyword>
<dbReference type="SUPFAM" id="SSF53850">
    <property type="entry name" value="Periplasmic binding protein-like II"/>
    <property type="match status" value="1"/>
</dbReference>
<dbReference type="Pfam" id="PF04069">
    <property type="entry name" value="OpuAC"/>
    <property type="match status" value="1"/>
</dbReference>
<evidence type="ECO:0000313" key="2">
    <source>
        <dbReference type="EMBL" id="PWI27510.1"/>
    </source>
</evidence>